<protein>
    <submittedName>
        <fullName evidence="1">Uncharacterized protein</fullName>
    </submittedName>
</protein>
<dbReference type="EMBL" id="JAPFFF010000004">
    <property type="protein sequence ID" value="KAK8891907.1"/>
    <property type="molecule type" value="Genomic_DNA"/>
</dbReference>
<proteinExistence type="predicted"/>
<name>A0ABR2KL94_9EUKA</name>
<gene>
    <name evidence="1" type="ORF">M9Y10_029129</name>
</gene>
<evidence type="ECO:0000313" key="1">
    <source>
        <dbReference type="EMBL" id="KAK8891907.1"/>
    </source>
</evidence>
<accession>A0ABR2KL94</accession>
<reference evidence="1 2" key="1">
    <citation type="submission" date="2024-04" db="EMBL/GenBank/DDBJ databases">
        <title>Tritrichomonas musculus Genome.</title>
        <authorList>
            <person name="Alves-Ferreira E."/>
            <person name="Grigg M."/>
            <person name="Lorenzi H."/>
            <person name="Galac M."/>
        </authorList>
    </citation>
    <scope>NUCLEOTIDE SEQUENCE [LARGE SCALE GENOMIC DNA]</scope>
    <source>
        <strain evidence="1 2">EAF2021</strain>
    </source>
</reference>
<sequence length="94" mass="11287">MLNLQKQFRIRVLLDAFIHGSSNKIPKRKLEIMQNKIHKDQMIDFKPVYTNDGKITELTMELNKIQEQINKNKDDLDLHKKYIQIIKQINKLQK</sequence>
<dbReference type="Proteomes" id="UP001470230">
    <property type="component" value="Unassembled WGS sequence"/>
</dbReference>
<organism evidence="1 2">
    <name type="scientific">Tritrichomonas musculus</name>
    <dbReference type="NCBI Taxonomy" id="1915356"/>
    <lineage>
        <taxon>Eukaryota</taxon>
        <taxon>Metamonada</taxon>
        <taxon>Parabasalia</taxon>
        <taxon>Tritrichomonadida</taxon>
        <taxon>Tritrichomonadidae</taxon>
        <taxon>Tritrichomonas</taxon>
    </lineage>
</organism>
<evidence type="ECO:0000313" key="2">
    <source>
        <dbReference type="Proteomes" id="UP001470230"/>
    </source>
</evidence>
<keyword evidence="2" id="KW-1185">Reference proteome</keyword>
<comment type="caution">
    <text evidence="1">The sequence shown here is derived from an EMBL/GenBank/DDBJ whole genome shotgun (WGS) entry which is preliminary data.</text>
</comment>